<name>A0A0F6YPB6_9CAUD</name>
<dbReference type="InterPro" id="IPR020588">
    <property type="entry name" value="RecA_ATP-bd"/>
</dbReference>
<evidence type="ECO:0000256" key="1">
    <source>
        <dbReference type="ARBA" id="ARBA00009391"/>
    </source>
</evidence>
<evidence type="ECO:0000256" key="2">
    <source>
        <dbReference type="ARBA" id="ARBA00022741"/>
    </source>
</evidence>
<proteinExistence type="inferred from homology"/>
<dbReference type="Pfam" id="PF00154">
    <property type="entry name" value="RecA_N"/>
    <property type="match status" value="1"/>
</dbReference>
<protein>
    <submittedName>
        <fullName evidence="7">RecA-like protein</fullName>
    </submittedName>
</protein>
<evidence type="ECO:0000256" key="3">
    <source>
        <dbReference type="ARBA" id="ARBA00022840"/>
    </source>
</evidence>
<dbReference type="Pfam" id="PF21134">
    <property type="entry name" value="T4_UVSX_C"/>
    <property type="match status" value="1"/>
</dbReference>
<evidence type="ECO:0000256" key="4">
    <source>
        <dbReference type="ARBA" id="ARBA00023172"/>
    </source>
</evidence>
<dbReference type="EMBL" id="KR052480">
    <property type="protein sequence ID" value="AKF12566.1"/>
    <property type="molecule type" value="Genomic_DNA"/>
</dbReference>
<keyword evidence="8" id="KW-1185">Reference proteome</keyword>
<feature type="domain" description="RecA family profile 1" evidence="5">
    <location>
        <begin position="27"/>
        <end position="195"/>
    </location>
</feature>
<dbReference type="PROSITE" id="PS50163">
    <property type="entry name" value="RECA_3"/>
    <property type="match status" value="1"/>
</dbReference>
<dbReference type="Proteomes" id="UP000221947">
    <property type="component" value="Segment"/>
</dbReference>
<accession>A0A0F6YPB6</accession>
<dbReference type="PANTHER" id="PTHR45900">
    <property type="entry name" value="RECA"/>
    <property type="match status" value="1"/>
</dbReference>
<dbReference type="InterPro" id="IPR013765">
    <property type="entry name" value="DNA_recomb/repair_RecA"/>
</dbReference>
<dbReference type="GO" id="GO:0005524">
    <property type="term" value="F:ATP binding"/>
    <property type="evidence" value="ECO:0007669"/>
    <property type="project" value="UniProtKB-KW"/>
</dbReference>
<comment type="similarity">
    <text evidence="1">Belongs to the RecA family.</text>
</comment>
<dbReference type="InterPro" id="IPR027417">
    <property type="entry name" value="P-loop_NTPase"/>
</dbReference>
<dbReference type="InterPro" id="IPR020587">
    <property type="entry name" value="RecA_monomer-monomer_interface"/>
</dbReference>
<organism evidence="7 8">
    <name type="scientific">Sinorhizobium phage phiM7</name>
    <dbReference type="NCBI Taxonomy" id="1647403"/>
    <lineage>
        <taxon>Viruses</taxon>
        <taxon>Duplodnaviria</taxon>
        <taxon>Heunggongvirae</taxon>
        <taxon>Uroviricota</taxon>
        <taxon>Caudoviricetes</taxon>
        <taxon>Emdodecavirus</taxon>
        <taxon>Emdodecavirus M7</taxon>
    </lineage>
</organism>
<dbReference type="GO" id="GO:0006310">
    <property type="term" value="P:DNA recombination"/>
    <property type="evidence" value="ECO:0007669"/>
    <property type="project" value="UniProtKB-KW"/>
</dbReference>
<keyword evidence="4" id="KW-0233">DNA recombination</keyword>
<keyword evidence="3" id="KW-0067">ATP-binding</keyword>
<dbReference type="GO" id="GO:0003697">
    <property type="term" value="F:single-stranded DNA binding"/>
    <property type="evidence" value="ECO:0007669"/>
    <property type="project" value="InterPro"/>
</dbReference>
<dbReference type="PANTHER" id="PTHR45900:SF1">
    <property type="entry name" value="MITOCHONDRIAL DNA REPAIR PROTEIN RECA HOMOLOG-RELATED"/>
    <property type="match status" value="1"/>
</dbReference>
<dbReference type="SUPFAM" id="SSF52540">
    <property type="entry name" value="P-loop containing nucleoside triphosphate hydrolases"/>
    <property type="match status" value="1"/>
</dbReference>
<dbReference type="GO" id="GO:0006281">
    <property type="term" value="P:DNA repair"/>
    <property type="evidence" value="ECO:0007669"/>
    <property type="project" value="InterPro"/>
</dbReference>
<evidence type="ECO:0000259" key="5">
    <source>
        <dbReference type="PROSITE" id="PS50162"/>
    </source>
</evidence>
<dbReference type="InterPro" id="IPR049428">
    <property type="entry name" value="RecA-like_N"/>
</dbReference>
<evidence type="ECO:0000313" key="7">
    <source>
        <dbReference type="EMBL" id="AKF12566.1"/>
    </source>
</evidence>
<dbReference type="InterPro" id="IPR049047">
    <property type="entry name" value="T4_UVSX-like_C"/>
</dbReference>
<gene>
    <name evidence="7" type="ORF">PHIM7_18</name>
</gene>
<sequence>MSLLDKMMKAGVEKSAGILSKSKIFNEKFLASTNLASLNIALSGDIDGGLTSGVTLVAGESKSFKTLLMLYMLKAYFEKFADAVCLFYDNEFGATPEYLKAFGIDPERIIHIPTTNIEGMTFDVVSRLEKVERGDHVVIMIDSLGNIASKKEVEDAQEGKGTVDMTRAKMLKKFFRLVTPHLTIKDIPLIAIQHVYKEQGAMYPKNIVSGGSGGIYSSNIILIITKSQEKDGTELIGWNFTINVEKSRFVQEKAKLPFTVLYEGGVSRYSGLMDIALEGNFVVKPSNGWYSKVDPETGEIEDKKYRMKETGNKEFWGSIINHPKFKEYVKSQFQLGELDVDHESAQTEESEETDA</sequence>
<dbReference type="Gene3D" id="3.40.50.300">
    <property type="entry name" value="P-loop containing nucleotide triphosphate hydrolases"/>
    <property type="match status" value="1"/>
</dbReference>
<evidence type="ECO:0000259" key="6">
    <source>
        <dbReference type="PROSITE" id="PS50163"/>
    </source>
</evidence>
<keyword evidence="2" id="KW-0547">Nucleotide-binding</keyword>
<feature type="domain" description="RecA family profile 2" evidence="6">
    <location>
        <begin position="200"/>
        <end position="268"/>
    </location>
</feature>
<evidence type="ECO:0000313" key="8">
    <source>
        <dbReference type="Proteomes" id="UP000221947"/>
    </source>
</evidence>
<reference evidence="7 8" key="1">
    <citation type="submission" date="2015-04" db="EMBL/GenBank/DDBJ databases">
        <authorList>
            <person name="Schouten J.T."/>
            <person name="Crockett J.T."/>
            <person name="Hodson T.S."/>
            <person name="Hyde J.R."/>
            <person name="Smith T.A."/>
            <person name="Merrill B.D."/>
            <person name="Crook M.B."/>
            <person name="Griffitts J.S."/>
            <person name="Burnett S.H."/>
            <person name="Grose J.H."/>
            <person name="Breakwell D.P."/>
        </authorList>
    </citation>
    <scope>NUCLEOTIDE SEQUENCE [LARGE SCALE GENOMIC DNA]</scope>
</reference>
<dbReference type="PROSITE" id="PS50162">
    <property type="entry name" value="RECA_2"/>
    <property type="match status" value="1"/>
</dbReference>
<dbReference type="GO" id="GO:0140664">
    <property type="term" value="F:ATP-dependent DNA damage sensor activity"/>
    <property type="evidence" value="ECO:0007669"/>
    <property type="project" value="InterPro"/>
</dbReference>